<dbReference type="InterPro" id="IPR052162">
    <property type="entry name" value="Sensor_kinase/Photoreceptor"/>
</dbReference>
<dbReference type="GO" id="GO:0000155">
    <property type="term" value="F:phosphorelay sensor kinase activity"/>
    <property type="evidence" value="ECO:0007669"/>
    <property type="project" value="InterPro"/>
</dbReference>
<dbReference type="CDD" id="cd00082">
    <property type="entry name" value="HisKA"/>
    <property type="match status" value="1"/>
</dbReference>
<dbReference type="Proteomes" id="UP000321204">
    <property type="component" value="Chromosome"/>
</dbReference>
<sequence>MILLVDDKQENLYSLKTLLQLHAYDADTAASGEEALKKILRNDYALVILDVQMPGMDGYEVAETITGYSKTKNIPIIFLSAVNIDKRFIAKGYASGGVDYITKPFDPDLLLLKVKTFCKLYEQTKALKTMQETLKEEIEIRKQTQKALEEANLRLEDKVEERTKALSQANKELETSNAELQQYASVASHDLQEPLRKIITFTGVVREKFLAGHSEAEPYMKKVASAAERMRSLINDLLNYSKLSSAVHFKPANLNQILNETLSDLELSIHEKGAKVTVEELPSAEVIPGQIRQVFQNIISNSLKFSKINTSPEIKIWSDLTASKSFDAPANSKGKYLRIYIRDNGIGFNEQFLGKVFTLFQRLHGRSEYEGTGIGLAIVKKIIEKHNGLVTAKTKEGEGATFIVLLPLQQSLVSAQPILHR</sequence>
<dbReference type="EC" id="2.7.13.3" evidence="2"/>
<dbReference type="InterPro" id="IPR036890">
    <property type="entry name" value="HATPase_C_sf"/>
</dbReference>
<dbReference type="SUPFAM" id="SSF52172">
    <property type="entry name" value="CheY-like"/>
    <property type="match status" value="1"/>
</dbReference>
<dbReference type="Gene3D" id="3.40.50.2300">
    <property type="match status" value="1"/>
</dbReference>
<name>A0A5B8UGL5_9BACT</name>
<dbReference type="InterPro" id="IPR004358">
    <property type="entry name" value="Sig_transdc_His_kin-like_C"/>
</dbReference>
<gene>
    <name evidence="10" type="ORF">FSB75_06985</name>
</gene>
<proteinExistence type="predicted"/>
<dbReference type="RefSeq" id="WP_146784748.1">
    <property type="nucleotide sequence ID" value="NZ_BAABIO010000002.1"/>
</dbReference>
<keyword evidence="7" id="KW-0175">Coiled coil</keyword>
<accession>A0A5B8UGL5</accession>
<dbReference type="SUPFAM" id="SSF55874">
    <property type="entry name" value="ATPase domain of HSP90 chaperone/DNA topoisomerase II/histidine kinase"/>
    <property type="match status" value="1"/>
</dbReference>
<feature type="domain" description="Response regulatory" evidence="9">
    <location>
        <begin position="1"/>
        <end position="118"/>
    </location>
</feature>
<evidence type="ECO:0000313" key="11">
    <source>
        <dbReference type="Proteomes" id="UP000321204"/>
    </source>
</evidence>
<dbReference type="Pfam" id="PF00512">
    <property type="entry name" value="HisKA"/>
    <property type="match status" value="1"/>
</dbReference>
<feature type="modified residue" description="4-aspartylphosphate" evidence="6">
    <location>
        <position position="50"/>
    </location>
</feature>
<evidence type="ECO:0000256" key="6">
    <source>
        <dbReference type="PROSITE-ProRule" id="PRU00169"/>
    </source>
</evidence>
<keyword evidence="3 6" id="KW-0597">Phosphoprotein</keyword>
<dbReference type="InterPro" id="IPR001789">
    <property type="entry name" value="Sig_transdc_resp-reg_receiver"/>
</dbReference>
<dbReference type="PRINTS" id="PR00344">
    <property type="entry name" value="BCTRLSENSOR"/>
</dbReference>
<reference evidence="10 11" key="1">
    <citation type="journal article" date="2015" name="Int. J. Syst. Evol. Microbiol.">
        <title>Flavisolibacter ginsenosidimutans sp. nov., with ginsenoside-converting activity isolated from soil used for cultivating ginseng.</title>
        <authorList>
            <person name="Zhao Y."/>
            <person name="Liu Q."/>
            <person name="Kang M.S."/>
            <person name="Jin F."/>
            <person name="Yu H."/>
            <person name="Im W.T."/>
        </authorList>
    </citation>
    <scope>NUCLEOTIDE SEQUENCE [LARGE SCALE GENOMIC DNA]</scope>
    <source>
        <strain evidence="10 11">Gsoil 636</strain>
    </source>
</reference>
<evidence type="ECO:0000313" key="10">
    <source>
        <dbReference type="EMBL" id="QEC55648.1"/>
    </source>
</evidence>
<organism evidence="10 11">
    <name type="scientific">Flavisolibacter ginsenosidimutans</name>
    <dbReference type="NCBI Taxonomy" id="661481"/>
    <lineage>
        <taxon>Bacteria</taxon>
        <taxon>Pseudomonadati</taxon>
        <taxon>Bacteroidota</taxon>
        <taxon>Chitinophagia</taxon>
        <taxon>Chitinophagales</taxon>
        <taxon>Chitinophagaceae</taxon>
        <taxon>Flavisolibacter</taxon>
    </lineage>
</organism>
<protein>
    <recommendedName>
        <fullName evidence="2">histidine kinase</fullName>
        <ecNumber evidence="2">2.7.13.3</ecNumber>
    </recommendedName>
</protein>
<dbReference type="PANTHER" id="PTHR43304:SF1">
    <property type="entry name" value="PAC DOMAIN-CONTAINING PROTEIN"/>
    <property type="match status" value="1"/>
</dbReference>
<dbReference type="InterPro" id="IPR036097">
    <property type="entry name" value="HisK_dim/P_sf"/>
</dbReference>
<dbReference type="Gene3D" id="1.10.287.130">
    <property type="match status" value="1"/>
</dbReference>
<dbReference type="SMART" id="SM00387">
    <property type="entry name" value="HATPase_c"/>
    <property type="match status" value="1"/>
</dbReference>
<comment type="catalytic activity">
    <reaction evidence="1">
        <text>ATP + protein L-histidine = ADP + protein N-phospho-L-histidine.</text>
        <dbReference type="EC" id="2.7.13.3"/>
    </reaction>
</comment>
<evidence type="ECO:0000256" key="2">
    <source>
        <dbReference type="ARBA" id="ARBA00012438"/>
    </source>
</evidence>
<dbReference type="SMART" id="SM00448">
    <property type="entry name" value="REC"/>
    <property type="match status" value="1"/>
</dbReference>
<evidence type="ECO:0000256" key="5">
    <source>
        <dbReference type="ARBA" id="ARBA00022777"/>
    </source>
</evidence>
<evidence type="ECO:0000256" key="7">
    <source>
        <dbReference type="SAM" id="Coils"/>
    </source>
</evidence>
<keyword evidence="5" id="KW-0418">Kinase</keyword>
<evidence type="ECO:0000259" key="8">
    <source>
        <dbReference type="PROSITE" id="PS50109"/>
    </source>
</evidence>
<dbReference type="InterPro" id="IPR003661">
    <property type="entry name" value="HisK_dim/P_dom"/>
</dbReference>
<dbReference type="Pfam" id="PF02518">
    <property type="entry name" value="HATPase_c"/>
    <property type="match status" value="1"/>
</dbReference>
<dbReference type="EMBL" id="CP042433">
    <property type="protein sequence ID" value="QEC55648.1"/>
    <property type="molecule type" value="Genomic_DNA"/>
</dbReference>
<dbReference type="Pfam" id="PF00072">
    <property type="entry name" value="Response_reg"/>
    <property type="match status" value="1"/>
</dbReference>
<keyword evidence="11" id="KW-1185">Reference proteome</keyword>
<dbReference type="FunFam" id="3.30.565.10:FF:000006">
    <property type="entry name" value="Sensor histidine kinase WalK"/>
    <property type="match status" value="1"/>
</dbReference>
<dbReference type="PANTHER" id="PTHR43304">
    <property type="entry name" value="PHYTOCHROME-LIKE PROTEIN CPH1"/>
    <property type="match status" value="1"/>
</dbReference>
<dbReference type="Gene3D" id="3.30.565.10">
    <property type="entry name" value="Histidine kinase-like ATPase, C-terminal domain"/>
    <property type="match status" value="1"/>
</dbReference>
<dbReference type="AlphaFoldDB" id="A0A5B8UGL5"/>
<dbReference type="SMART" id="SM00388">
    <property type="entry name" value="HisKA"/>
    <property type="match status" value="1"/>
</dbReference>
<evidence type="ECO:0000256" key="3">
    <source>
        <dbReference type="ARBA" id="ARBA00022553"/>
    </source>
</evidence>
<dbReference type="PROSITE" id="PS50110">
    <property type="entry name" value="RESPONSE_REGULATORY"/>
    <property type="match status" value="1"/>
</dbReference>
<dbReference type="InterPro" id="IPR011006">
    <property type="entry name" value="CheY-like_superfamily"/>
</dbReference>
<evidence type="ECO:0000256" key="1">
    <source>
        <dbReference type="ARBA" id="ARBA00000085"/>
    </source>
</evidence>
<dbReference type="OrthoDB" id="9781208at2"/>
<dbReference type="InterPro" id="IPR003594">
    <property type="entry name" value="HATPase_dom"/>
</dbReference>
<keyword evidence="4" id="KW-0808">Transferase</keyword>
<evidence type="ECO:0000256" key="4">
    <source>
        <dbReference type="ARBA" id="ARBA00022679"/>
    </source>
</evidence>
<feature type="coiled-coil region" evidence="7">
    <location>
        <begin position="134"/>
        <end position="186"/>
    </location>
</feature>
<dbReference type="SUPFAM" id="SSF47384">
    <property type="entry name" value="Homodimeric domain of signal transducing histidine kinase"/>
    <property type="match status" value="1"/>
</dbReference>
<feature type="domain" description="Histidine kinase" evidence="8">
    <location>
        <begin position="186"/>
        <end position="410"/>
    </location>
</feature>
<dbReference type="KEGG" id="fgg:FSB75_06985"/>
<evidence type="ECO:0000259" key="9">
    <source>
        <dbReference type="PROSITE" id="PS50110"/>
    </source>
</evidence>
<dbReference type="InterPro" id="IPR005467">
    <property type="entry name" value="His_kinase_dom"/>
</dbReference>
<dbReference type="PROSITE" id="PS50109">
    <property type="entry name" value="HIS_KIN"/>
    <property type="match status" value="1"/>
</dbReference>